<evidence type="ECO:0000313" key="3">
    <source>
        <dbReference type="Proteomes" id="UP000824161"/>
    </source>
</evidence>
<dbReference type="AlphaFoldDB" id="A0A9D1H985"/>
<feature type="signal peptide" evidence="1">
    <location>
        <begin position="1"/>
        <end position="19"/>
    </location>
</feature>
<protein>
    <submittedName>
        <fullName evidence="2">Uncharacterized protein</fullName>
    </submittedName>
</protein>
<dbReference type="Proteomes" id="UP000824161">
    <property type="component" value="Unassembled WGS sequence"/>
</dbReference>
<dbReference type="EMBL" id="DVLY01000072">
    <property type="protein sequence ID" value="HIT97796.1"/>
    <property type="molecule type" value="Genomic_DNA"/>
</dbReference>
<evidence type="ECO:0000256" key="1">
    <source>
        <dbReference type="SAM" id="SignalP"/>
    </source>
</evidence>
<reference evidence="2" key="2">
    <citation type="journal article" date="2021" name="PeerJ">
        <title>Extensive microbial diversity within the chicken gut microbiome revealed by metagenomics and culture.</title>
        <authorList>
            <person name="Gilroy R."/>
            <person name="Ravi A."/>
            <person name="Getino M."/>
            <person name="Pursley I."/>
            <person name="Horton D.L."/>
            <person name="Alikhan N.F."/>
            <person name="Baker D."/>
            <person name="Gharbi K."/>
            <person name="Hall N."/>
            <person name="Watson M."/>
            <person name="Adriaenssens E.M."/>
            <person name="Foster-Nyarko E."/>
            <person name="Jarju S."/>
            <person name="Secka A."/>
            <person name="Antonio M."/>
            <person name="Oren A."/>
            <person name="Chaudhuri R.R."/>
            <person name="La Ragione R."/>
            <person name="Hildebrand F."/>
            <person name="Pallen M.J."/>
        </authorList>
    </citation>
    <scope>NUCLEOTIDE SEQUENCE</scope>
    <source>
        <strain evidence="2">1383</strain>
    </source>
</reference>
<accession>A0A9D1H985</accession>
<comment type="caution">
    <text evidence="2">The sequence shown here is derived from an EMBL/GenBank/DDBJ whole genome shotgun (WGS) entry which is preliminary data.</text>
</comment>
<evidence type="ECO:0000313" key="2">
    <source>
        <dbReference type="EMBL" id="HIT97796.1"/>
    </source>
</evidence>
<organism evidence="2 3">
    <name type="scientific">Candidatus Merdimorpha stercoravium</name>
    <dbReference type="NCBI Taxonomy" id="2840863"/>
    <lineage>
        <taxon>Bacteria</taxon>
        <taxon>Pseudomonadati</taxon>
        <taxon>Bacteroidota</taxon>
        <taxon>Flavobacteriia</taxon>
        <taxon>Flavobacteriales</taxon>
        <taxon>Candidatus Merdimorpha</taxon>
    </lineage>
</organism>
<proteinExistence type="predicted"/>
<feature type="chain" id="PRO_5038789126" evidence="1">
    <location>
        <begin position="20"/>
        <end position="227"/>
    </location>
</feature>
<gene>
    <name evidence="2" type="ORF">IAC44_03060</name>
</gene>
<reference evidence="2" key="1">
    <citation type="submission" date="2020-10" db="EMBL/GenBank/DDBJ databases">
        <authorList>
            <person name="Gilroy R."/>
        </authorList>
    </citation>
    <scope>NUCLEOTIDE SEQUENCE</scope>
    <source>
        <strain evidence="2">1383</strain>
    </source>
</reference>
<keyword evidence="1" id="KW-0732">Signal</keyword>
<name>A0A9D1H985_9FLAO</name>
<sequence length="227" mass="25744">MKRLLFLTLLTVMTASLWGQTWKHEDTTGRDPLTYHMILEKFRPGVVTYSDGSTSTAMLNYCVITQDLVFAQNGTIYLVDHPDKIATVTIDSLTLVPKTPGKGELIEAIFPAKDNGLYVEYIGTATPQERTDAYGSIIPNNNSNLRSATSYANFALMPAMPYDINVKLMYDYYISRNGEHIPFRTQRDIQNAFPDKAAGLKAFLKKNKNRLKTREDYIEVYKYCIGE</sequence>